<dbReference type="InterPro" id="IPR018244">
    <property type="entry name" value="Allrgn_V5/Tpx1_CS"/>
</dbReference>
<dbReference type="PRINTS" id="PR00838">
    <property type="entry name" value="V5ALLERGEN"/>
</dbReference>
<dbReference type="Proteomes" id="UP000762676">
    <property type="component" value="Unassembled WGS sequence"/>
</dbReference>
<protein>
    <submittedName>
        <fullName evidence="2">Golgi-associated plant pathogenesis-related protein 1</fullName>
    </submittedName>
</protein>
<dbReference type="Gene3D" id="3.40.33.10">
    <property type="entry name" value="CAP"/>
    <property type="match status" value="1"/>
</dbReference>
<dbReference type="InterPro" id="IPR002413">
    <property type="entry name" value="V5_allergen-like"/>
</dbReference>
<dbReference type="EMBL" id="BMAT01013758">
    <property type="protein sequence ID" value="GFS19526.1"/>
    <property type="molecule type" value="Genomic_DNA"/>
</dbReference>
<dbReference type="SUPFAM" id="SSF55797">
    <property type="entry name" value="PR-1-like"/>
    <property type="match status" value="1"/>
</dbReference>
<dbReference type="InterPro" id="IPR014044">
    <property type="entry name" value="CAP_dom"/>
</dbReference>
<evidence type="ECO:0000259" key="1">
    <source>
        <dbReference type="SMART" id="SM00198"/>
    </source>
</evidence>
<dbReference type="FunFam" id="3.40.33.10:FF:000002">
    <property type="entry name" value="Golgi-associated plant pathogenesis-related protein 1"/>
    <property type="match status" value="1"/>
</dbReference>
<comment type="caution">
    <text evidence="2">The sequence shown here is derived from an EMBL/GenBank/DDBJ whole genome shotgun (WGS) entry which is preliminary data.</text>
</comment>
<evidence type="ECO:0000313" key="2">
    <source>
        <dbReference type="EMBL" id="GFS19526.1"/>
    </source>
</evidence>
<name>A0AAV4JDQ4_9GAST</name>
<dbReference type="PRINTS" id="PR00837">
    <property type="entry name" value="V5TPXLIKE"/>
</dbReference>
<proteinExistence type="predicted"/>
<dbReference type="Pfam" id="PF00188">
    <property type="entry name" value="CAP"/>
    <property type="match status" value="1"/>
</dbReference>
<dbReference type="AlphaFoldDB" id="A0AAV4JDQ4"/>
<evidence type="ECO:0000313" key="3">
    <source>
        <dbReference type="Proteomes" id="UP000762676"/>
    </source>
</evidence>
<dbReference type="InterPro" id="IPR001283">
    <property type="entry name" value="CRISP-related"/>
</dbReference>
<organism evidence="2 3">
    <name type="scientific">Elysia marginata</name>
    <dbReference type="NCBI Taxonomy" id="1093978"/>
    <lineage>
        <taxon>Eukaryota</taxon>
        <taxon>Metazoa</taxon>
        <taxon>Spiralia</taxon>
        <taxon>Lophotrochozoa</taxon>
        <taxon>Mollusca</taxon>
        <taxon>Gastropoda</taxon>
        <taxon>Heterobranchia</taxon>
        <taxon>Euthyneura</taxon>
        <taxon>Panpulmonata</taxon>
        <taxon>Sacoglossa</taxon>
        <taxon>Placobranchoidea</taxon>
        <taxon>Plakobranchidae</taxon>
        <taxon>Elysia</taxon>
    </lineage>
</organism>
<reference evidence="2 3" key="1">
    <citation type="journal article" date="2021" name="Elife">
        <title>Chloroplast acquisition without the gene transfer in kleptoplastic sea slugs, Plakobranchus ocellatus.</title>
        <authorList>
            <person name="Maeda T."/>
            <person name="Takahashi S."/>
            <person name="Yoshida T."/>
            <person name="Shimamura S."/>
            <person name="Takaki Y."/>
            <person name="Nagai Y."/>
            <person name="Toyoda A."/>
            <person name="Suzuki Y."/>
            <person name="Arimoto A."/>
            <person name="Ishii H."/>
            <person name="Satoh N."/>
            <person name="Nishiyama T."/>
            <person name="Hasebe M."/>
            <person name="Maruyama T."/>
            <person name="Minagawa J."/>
            <person name="Obokata J."/>
            <person name="Shigenobu S."/>
        </authorList>
    </citation>
    <scope>NUCLEOTIDE SEQUENCE [LARGE SCALE GENOMIC DNA]</scope>
</reference>
<dbReference type="InterPro" id="IPR034113">
    <property type="entry name" value="SCP_GAPR1-like"/>
</dbReference>
<gene>
    <name evidence="2" type="ORF">ElyMa_006875400</name>
</gene>
<dbReference type="PROSITE" id="PS01009">
    <property type="entry name" value="CRISP_1"/>
    <property type="match status" value="1"/>
</dbReference>
<feature type="domain" description="SCP" evidence="1">
    <location>
        <begin position="27"/>
        <end position="165"/>
    </location>
</feature>
<dbReference type="GO" id="GO:0005576">
    <property type="term" value="C:extracellular region"/>
    <property type="evidence" value="ECO:0007669"/>
    <property type="project" value="InterPro"/>
</dbReference>
<dbReference type="PANTHER" id="PTHR10334">
    <property type="entry name" value="CYSTEINE-RICH SECRETORY PROTEIN-RELATED"/>
    <property type="match status" value="1"/>
</dbReference>
<keyword evidence="3" id="KW-1185">Reference proteome</keyword>
<accession>A0AAV4JDQ4</accession>
<dbReference type="CDD" id="cd05382">
    <property type="entry name" value="CAP_GAPR1-like"/>
    <property type="match status" value="1"/>
</dbReference>
<dbReference type="InterPro" id="IPR035940">
    <property type="entry name" value="CAP_sf"/>
</dbReference>
<sequence length="203" mass="23117">MSFFALLDLLQNGPPSPWRAGVLPRKEFCERVTKIHNINRFRHGSYALRLNEELTNIAQQWAETLTYQKELSHHNFKFRGMRIGQNITMKWAPNRATYDPQELCEQWYREYLSFDFGVEPTDLKAGHFTQMVWKNSTEIGVGRAQAKDGRSIVVVNYYPPGNVIGEFNANVQPVSSALSSINVRAAGSIGSNLKSPSRLKVKN</sequence>
<dbReference type="SMART" id="SM00198">
    <property type="entry name" value="SCP"/>
    <property type="match status" value="1"/>
</dbReference>